<organism evidence="2 3">
    <name type="scientific">Durusdinium trenchii</name>
    <dbReference type="NCBI Taxonomy" id="1381693"/>
    <lineage>
        <taxon>Eukaryota</taxon>
        <taxon>Sar</taxon>
        <taxon>Alveolata</taxon>
        <taxon>Dinophyceae</taxon>
        <taxon>Suessiales</taxon>
        <taxon>Symbiodiniaceae</taxon>
        <taxon>Durusdinium</taxon>
    </lineage>
</organism>
<reference evidence="2 3" key="1">
    <citation type="submission" date="2024-02" db="EMBL/GenBank/DDBJ databases">
        <authorList>
            <person name="Chen Y."/>
            <person name="Shah S."/>
            <person name="Dougan E. K."/>
            <person name="Thang M."/>
            <person name="Chan C."/>
        </authorList>
    </citation>
    <scope>NUCLEOTIDE SEQUENCE [LARGE SCALE GENOMIC DNA]</scope>
</reference>
<evidence type="ECO:0000313" key="2">
    <source>
        <dbReference type="EMBL" id="CAK9045419.1"/>
    </source>
</evidence>
<dbReference type="Proteomes" id="UP001642464">
    <property type="component" value="Unassembled WGS sequence"/>
</dbReference>
<sequence>MACVNVPGQALAPISRLMARVWGNGDNANAYKDAKVAFTKPKSSCAVEVTDTKNEKHDASAEASAPKARRNKEVQIDATTMVPSDLYWTMLRAGEKAKNGGQHRLKTSHRGVESHHLVRSS</sequence>
<dbReference type="EMBL" id="CAXAMM010019335">
    <property type="protein sequence ID" value="CAK9045419.1"/>
    <property type="molecule type" value="Genomic_DNA"/>
</dbReference>
<comment type="caution">
    <text evidence="2">The sequence shown here is derived from an EMBL/GenBank/DDBJ whole genome shotgun (WGS) entry which is preliminary data.</text>
</comment>
<accession>A0ABP0M1Q6</accession>
<feature type="compositionally biased region" description="Basic and acidic residues" evidence="1">
    <location>
        <begin position="50"/>
        <end position="60"/>
    </location>
</feature>
<feature type="compositionally biased region" description="Basic and acidic residues" evidence="1">
    <location>
        <begin position="110"/>
        <end position="121"/>
    </location>
</feature>
<feature type="region of interest" description="Disordered" evidence="1">
    <location>
        <begin position="49"/>
        <end position="72"/>
    </location>
</feature>
<evidence type="ECO:0000256" key="1">
    <source>
        <dbReference type="SAM" id="MobiDB-lite"/>
    </source>
</evidence>
<proteinExistence type="predicted"/>
<name>A0ABP0M1Q6_9DINO</name>
<evidence type="ECO:0000313" key="3">
    <source>
        <dbReference type="Proteomes" id="UP001642464"/>
    </source>
</evidence>
<protein>
    <submittedName>
        <fullName evidence="2">Uncharacterized protein</fullName>
    </submittedName>
</protein>
<keyword evidence="3" id="KW-1185">Reference proteome</keyword>
<gene>
    <name evidence="2" type="ORF">SCF082_LOCUS25662</name>
</gene>
<feature type="region of interest" description="Disordered" evidence="1">
    <location>
        <begin position="97"/>
        <end position="121"/>
    </location>
</feature>